<comment type="similarity">
    <text evidence="2">Belongs to the ABC transporter superfamily.</text>
</comment>
<reference evidence="9 10" key="1">
    <citation type="submission" date="2018-08" db="EMBL/GenBank/DDBJ databases">
        <title>Achromobacter xylosoxidans Genome sequencing and assembly.</title>
        <authorList>
            <person name="Wang R."/>
            <person name="Rensing C."/>
            <person name="Li Y."/>
        </authorList>
    </citation>
    <scope>NUCLEOTIDE SEQUENCE [LARGE SCALE GENOMIC DNA]</scope>
    <source>
        <strain evidence="9 10">GD003A</strain>
    </source>
</reference>
<dbReference type="Pfam" id="PF08352">
    <property type="entry name" value="oligo_HPY"/>
    <property type="match status" value="1"/>
</dbReference>
<dbReference type="NCBIfam" id="TIGR01727">
    <property type="entry name" value="oligo_HPY"/>
    <property type="match status" value="1"/>
</dbReference>
<protein>
    <submittedName>
        <fullName evidence="9">ABC transporter ATP-binding protein</fullName>
    </submittedName>
</protein>
<evidence type="ECO:0000256" key="6">
    <source>
        <dbReference type="ARBA" id="ARBA00022840"/>
    </source>
</evidence>
<dbReference type="CDD" id="cd03257">
    <property type="entry name" value="ABC_NikE_OppD_transporters"/>
    <property type="match status" value="1"/>
</dbReference>
<name>A0A424W6T1_ALCXX</name>
<keyword evidence="7" id="KW-0472">Membrane</keyword>
<accession>A0A424W6T1</accession>
<keyword evidence="5" id="KW-0547">Nucleotide-binding</keyword>
<dbReference type="GO" id="GO:0005886">
    <property type="term" value="C:plasma membrane"/>
    <property type="evidence" value="ECO:0007669"/>
    <property type="project" value="UniProtKB-SubCell"/>
</dbReference>
<dbReference type="InterPro" id="IPR003439">
    <property type="entry name" value="ABC_transporter-like_ATP-bd"/>
</dbReference>
<keyword evidence="4" id="KW-1003">Cell membrane</keyword>
<evidence type="ECO:0000256" key="3">
    <source>
        <dbReference type="ARBA" id="ARBA00022448"/>
    </source>
</evidence>
<comment type="caution">
    <text evidence="9">The sequence shown here is derived from an EMBL/GenBank/DDBJ whole genome shotgun (WGS) entry which is preliminary data.</text>
</comment>
<dbReference type="EMBL" id="QVXO01000051">
    <property type="protein sequence ID" value="RPJ88947.1"/>
    <property type="molecule type" value="Genomic_DNA"/>
</dbReference>
<evidence type="ECO:0000259" key="8">
    <source>
        <dbReference type="PROSITE" id="PS50893"/>
    </source>
</evidence>
<keyword evidence="6 9" id="KW-0067">ATP-binding</keyword>
<evidence type="ECO:0000256" key="1">
    <source>
        <dbReference type="ARBA" id="ARBA00004417"/>
    </source>
</evidence>
<dbReference type="FunFam" id="3.40.50.300:FF:000016">
    <property type="entry name" value="Oligopeptide ABC transporter ATP-binding component"/>
    <property type="match status" value="1"/>
</dbReference>
<dbReference type="PANTHER" id="PTHR43297:SF2">
    <property type="entry name" value="DIPEPTIDE TRANSPORT ATP-BINDING PROTEIN DPPD"/>
    <property type="match status" value="1"/>
</dbReference>
<evidence type="ECO:0000256" key="5">
    <source>
        <dbReference type="ARBA" id="ARBA00022741"/>
    </source>
</evidence>
<dbReference type="AlphaFoldDB" id="A0A424W6T1"/>
<dbReference type="PROSITE" id="PS50893">
    <property type="entry name" value="ABC_TRANSPORTER_2"/>
    <property type="match status" value="1"/>
</dbReference>
<dbReference type="Pfam" id="PF00005">
    <property type="entry name" value="ABC_tran"/>
    <property type="match status" value="1"/>
</dbReference>
<dbReference type="Gene3D" id="3.40.50.300">
    <property type="entry name" value="P-loop containing nucleotide triphosphate hydrolases"/>
    <property type="match status" value="1"/>
</dbReference>
<proteinExistence type="inferred from homology"/>
<evidence type="ECO:0000256" key="2">
    <source>
        <dbReference type="ARBA" id="ARBA00005417"/>
    </source>
</evidence>
<sequence length="329" mass="35122">MSDTDIVLDVQGLTVDIATPRGPLHAVRDVSFQVRRGETLCLVGESGCGKSMTSLAIMGLLPKAARRSTRRLAVLGEDLSAARGGRINALRGSKMAMIFQEPMTALNPAYAIGEQLTEHYIHHCKAGARQARDRAVELLEKVGIASAAQRLSQYPHQLSGGLRQRVMIAMALMCGPELLIADEPSTALDVTIQAQILRLLADLQAELGIAMVLITHDLGVVARIARQVAVMYAGQIVEEGPVAELFASPRHPYTQGLLGCIPVPGRTPPGEALGTIPGVVPALVGELQGCAFRDRCPHAQPQCRHEVPVHGAVSGQQWRCILESEGVPA</sequence>
<comment type="subcellular location">
    <subcellularLocation>
        <location evidence="1">Cell inner membrane</location>
        <topology evidence="1">Peripheral membrane protein</topology>
    </subcellularLocation>
</comment>
<dbReference type="InterPro" id="IPR003593">
    <property type="entry name" value="AAA+_ATPase"/>
</dbReference>
<dbReference type="GO" id="GO:0055085">
    <property type="term" value="P:transmembrane transport"/>
    <property type="evidence" value="ECO:0007669"/>
    <property type="project" value="UniProtKB-ARBA"/>
</dbReference>
<dbReference type="InterPro" id="IPR027417">
    <property type="entry name" value="P-loop_NTPase"/>
</dbReference>
<dbReference type="SUPFAM" id="SSF52540">
    <property type="entry name" value="P-loop containing nucleoside triphosphate hydrolases"/>
    <property type="match status" value="1"/>
</dbReference>
<dbReference type="GO" id="GO:0015833">
    <property type="term" value="P:peptide transport"/>
    <property type="evidence" value="ECO:0007669"/>
    <property type="project" value="InterPro"/>
</dbReference>
<feature type="domain" description="ABC transporter" evidence="8">
    <location>
        <begin position="8"/>
        <end position="258"/>
    </location>
</feature>
<keyword evidence="3" id="KW-0813">Transport</keyword>
<dbReference type="InterPro" id="IPR013563">
    <property type="entry name" value="Oligopep_ABC_C"/>
</dbReference>
<dbReference type="OrthoDB" id="9802772at2"/>
<dbReference type="InterPro" id="IPR050388">
    <property type="entry name" value="ABC_Ni/Peptide_Import"/>
</dbReference>
<dbReference type="SMART" id="SM00382">
    <property type="entry name" value="AAA"/>
    <property type="match status" value="1"/>
</dbReference>
<organism evidence="9 10">
    <name type="scientific">Alcaligenes xylosoxydans xylosoxydans</name>
    <name type="common">Achromobacter xylosoxidans</name>
    <dbReference type="NCBI Taxonomy" id="85698"/>
    <lineage>
        <taxon>Bacteria</taxon>
        <taxon>Pseudomonadati</taxon>
        <taxon>Pseudomonadota</taxon>
        <taxon>Betaproteobacteria</taxon>
        <taxon>Burkholderiales</taxon>
        <taxon>Alcaligenaceae</taxon>
        <taxon>Achromobacter</taxon>
    </lineage>
</organism>
<dbReference type="GO" id="GO:0016887">
    <property type="term" value="F:ATP hydrolysis activity"/>
    <property type="evidence" value="ECO:0007669"/>
    <property type="project" value="InterPro"/>
</dbReference>
<evidence type="ECO:0000256" key="7">
    <source>
        <dbReference type="ARBA" id="ARBA00023136"/>
    </source>
</evidence>
<gene>
    <name evidence="9" type="ORF">DY367_25115</name>
</gene>
<dbReference type="GO" id="GO:0005524">
    <property type="term" value="F:ATP binding"/>
    <property type="evidence" value="ECO:0007669"/>
    <property type="project" value="UniProtKB-KW"/>
</dbReference>
<dbReference type="RefSeq" id="WP_118933931.1">
    <property type="nucleotide sequence ID" value="NZ_CP061008.1"/>
</dbReference>
<evidence type="ECO:0000256" key="4">
    <source>
        <dbReference type="ARBA" id="ARBA00022475"/>
    </source>
</evidence>
<dbReference type="Proteomes" id="UP000285324">
    <property type="component" value="Unassembled WGS sequence"/>
</dbReference>
<evidence type="ECO:0000313" key="10">
    <source>
        <dbReference type="Proteomes" id="UP000285324"/>
    </source>
</evidence>
<dbReference type="PANTHER" id="PTHR43297">
    <property type="entry name" value="OLIGOPEPTIDE TRANSPORT ATP-BINDING PROTEIN APPD"/>
    <property type="match status" value="1"/>
</dbReference>
<evidence type="ECO:0000313" key="9">
    <source>
        <dbReference type="EMBL" id="RPJ88947.1"/>
    </source>
</evidence>